<name>A0A2H9TQA4_9FUNG</name>
<feature type="transmembrane region" description="Helical" evidence="8">
    <location>
        <begin position="115"/>
        <end position="137"/>
    </location>
</feature>
<comment type="caution">
    <text evidence="8">Lacks conserved residue(s) required for the propagation of feature annotation.</text>
</comment>
<dbReference type="GO" id="GO:0016192">
    <property type="term" value="P:vesicle-mediated transport"/>
    <property type="evidence" value="ECO:0007669"/>
    <property type="project" value="InterPro"/>
</dbReference>
<dbReference type="STRING" id="1246581.A0A2H9TQA4"/>
<dbReference type="PANTHER" id="PTHR23137:SF36">
    <property type="entry name" value="VESICLE TRANSPORT PROTEIN SFT2C"/>
    <property type="match status" value="1"/>
</dbReference>
<feature type="transmembrane region" description="Helical" evidence="8">
    <location>
        <begin position="149"/>
        <end position="167"/>
    </location>
</feature>
<keyword evidence="4 8" id="KW-0653">Protein transport</keyword>
<evidence type="ECO:0000313" key="10">
    <source>
        <dbReference type="Proteomes" id="UP000240830"/>
    </source>
</evidence>
<organism evidence="9 10">
    <name type="scientific">Paramicrosporidium saccamoebae</name>
    <dbReference type="NCBI Taxonomy" id="1246581"/>
    <lineage>
        <taxon>Eukaryota</taxon>
        <taxon>Fungi</taxon>
        <taxon>Fungi incertae sedis</taxon>
        <taxon>Cryptomycota</taxon>
        <taxon>Cryptomycota incertae sedis</taxon>
        <taxon>Paramicrosporidium</taxon>
    </lineage>
</organism>
<evidence type="ECO:0000256" key="5">
    <source>
        <dbReference type="ARBA" id="ARBA00022989"/>
    </source>
</evidence>
<feature type="transmembrane region" description="Helical" evidence="8">
    <location>
        <begin position="84"/>
        <end position="103"/>
    </location>
</feature>
<dbReference type="AlphaFoldDB" id="A0A2H9TQA4"/>
<proteinExistence type="inferred from homology"/>
<dbReference type="GO" id="GO:0015031">
    <property type="term" value="P:protein transport"/>
    <property type="evidence" value="ECO:0007669"/>
    <property type="project" value="UniProtKB-KW"/>
</dbReference>
<keyword evidence="10" id="KW-1185">Reference proteome</keyword>
<comment type="subcellular location">
    <subcellularLocation>
        <location evidence="8">Golgi apparatus membrane</location>
        <topology evidence="8">Multi-pass membrane protein</topology>
    </subcellularLocation>
    <subcellularLocation>
        <location evidence="1">Membrane</location>
        <topology evidence="1">Multi-pass membrane protein</topology>
    </subcellularLocation>
</comment>
<evidence type="ECO:0000256" key="6">
    <source>
        <dbReference type="ARBA" id="ARBA00023136"/>
    </source>
</evidence>
<keyword evidence="5 8" id="KW-1133">Transmembrane helix</keyword>
<gene>
    <name evidence="9" type="ORF">PSACC_00272</name>
</gene>
<evidence type="ECO:0000256" key="1">
    <source>
        <dbReference type="ARBA" id="ARBA00004141"/>
    </source>
</evidence>
<dbReference type="PANTHER" id="PTHR23137">
    <property type="entry name" value="VESICLE TRANSPORT PROTEIN-RELATED"/>
    <property type="match status" value="1"/>
</dbReference>
<dbReference type="InterPro" id="IPR011691">
    <property type="entry name" value="Vesicle_transpt_SFT2"/>
</dbReference>
<keyword evidence="2 8" id="KW-0813">Transport</keyword>
<dbReference type="Proteomes" id="UP000240830">
    <property type="component" value="Unassembled WGS sequence"/>
</dbReference>
<comment type="similarity">
    <text evidence="7 8">Belongs to the SFT2 family.</text>
</comment>
<dbReference type="EMBL" id="MTSL01000028">
    <property type="protein sequence ID" value="PJF19912.1"/>
    <property type="molecule type" value="Genomic_DNA"/>
</dbReference>
<dbReference type="Pfam" id="PF04178">
    <property type="entry name" value="Got1"/>
    <property type="match status" value="1"/>
</dbReference>
<accession>A0A2H9TQA4</accession>
<keyword evidence="6 8" id="KW-0472">Membrane</keyword>
<protein>
    <recommendedName>
        <fullName evidence="8">Protein transport protein SFT2</fullName>
    </recommendedName>
</protein>
<comment type="caution">
    <text evidence="9">The sequence shown here is derived from an EMBL/GenBank/DDBJ whole genome shotgun (WGS) entry which is preliminary data.</text>
</comment>
<dbReference type="GO" id="GO:0000139">
    <property type="term" value="C:Golgi membrane"/>
    <property type="evidence" value="ECO:0007669"/>
    <property type="project" value="UniProtKB-SubCell"/>
</dbReference>
<dbReference type="InterPro" id="IPR007305">
    <property type="entry name" value="Vesicle_transpt_Got1/SFT2"/>
</dbReference>
<evidence type="ECO:0000256" key="4">
    <source>
        <dbReference type="ARBA" id="ARBA00022927"/>
    </source>
</evidence>
<evidence type="ECO:0000256" key="3">
    <source>
        <dbReference type="ARBA" id="ARBA00022692"/>
    </source>
</evidence>
<sequence length="219" mass="23990">MSSVTSSYEDTLRTLRTGKNDSSPLNNLKRYMTWGQNSDSLPYSTSKEGASGPSMLSWPTWGASGASQATPFYDTFGLTTMQRYAAFGMCILGAVLLFFLALMHLPLVILRPSKFVVPYCLSNVLLFISFGFLHGFYSYSRHLFSSEKWPFSTAFLGTTFGTLYVAMVMKMFALTIPMAIVQLIAMCAFVISYLPGGASGISTIGGFATTSIRSRMTGF</sequence>
<keyword evidence="8" id="KW-0333">Golgi apparatus</keyword>
<reference evidence="9 10" key="1">
    <citation type="submission" date="2016-10" db="EMBL/GenBank/DDBJ databases">
        <title>The genome of Paramicrosporidium saccamoebae is the missing link in understanding Cryptomycota and Microsporidia evolution.</title>
        <authorList>
            <person name="Quandt C.A."/>
            <person name="Beaudet D."/>
            <person name="Corsaro D."/>
            <person name="Michel R."/>
            <person name="Corradi N."/>
            <person name="James T."/>
        </authorList>
    </citation>
    <scope>NUCLEOTIDE SEQUENCE [LARGE SCALE GENOMIC DNA]</scope>
    <source>
        <strain evidence="9 10">KSL3</strain>
    </source>
</reference>
<evidence type="ECO:0000256" key="2">
    <source>
        <dbReference type="ARBA" id="ARBA00022448"/>
    </source>
</evidence>
<evidence type="ECO:0000256" key="8">
    <source>
        <dbReference type="RuleBase" id="RU363111"/>
    </source>
</evidence>
<comment type="function">
    <text evidence="8">Nonessential protein required for the fusion of transport vesicles derived from the endocytic pathway with the Golgi complex.</text>
</comment>
<keyword evidence="3 8" id="KW-0812">Transmembrane</keyword>
<evidence type="ECO:0000256" key="7">
    <source>
        <dbReference type="ARBA" id="ARBA00025800"/>
    </source>
</evidence>
<dbReference type="OrthoDB" id="660759at2759"/>
<evidence type="ECO:0000313" key="9">
    <source>
        <dbReference type="EMBL" id="PJF19912.1"/>
    </source>
</evidence>